<sequence length="1107" mass="122606">MVRTSCAWLVLSLGLAVDAQLAFDSVDGQDAGRVSAPVDVPAITPQPSAITSPRPKAIDFTSAGSLSADVASLTFTDVTEVPSTNDSSGINASSSAFASPFSVLPPSSSVDLAGFPFLSDNLTAVNASIPLKPGDLLRQESDEWIRKICRGHQQAACRRALAPHHRRLEDTPDGSEIIKTTQVFAGSMIFETITEVITNCITNAAMLGTTQVFAGSMIFETITEVITNCITNAAMLGVGMAFSFALSFVLPSFEDAWTEITDKLLAQAQKVVDIAVKADVDISFIAERNKLMEANRKGRTFATQRLQYKTDLGTLCMMDGGPEAALNSYLSNADQYREKMKSYCGASKQCVEAASVLYLKSMVLPFSNALSCIYHRTKDAAALKSRGKAMLEEIKKLAGDFVKASNEVRGKSVNPDAKDPTVKPISKHFEEMGKRTDEKGVKEYIKDEMSSFEWLEFTAMMEIPFWTDCANKYKSVAVELKTPDQNVGMLYRGPQGSTKSLVLMWKSKEDQKSKIYNDKVTTVQEVDDRIEAIKKECGVDNLFGVVVMDVPGTVRDDGKLPIFARRRRLGPAMYDCDGYRILAVCGNKANTQTADPGKITFNETVLDGVISNGLSSDDNSGDLNPQAVTDYFNEYADDQKSLQDLVNDFGTQDWVRNMAQRDPAVLAYAHLGLQLIDATTKKEIQQIDHVDKALDETHGTEMKVLTDMNQKLNTYHGQEMTGLRSLENDMTRYHQAELKQYDSIDKSVATLSDTIATGFKECDSKVDAVDAAVSGRLQNLNGLLGETAQETRRQVVAFLKETTAQTVSLLGGLEANMNRVDSKTIDGVTAVRDLISQQQGKLRENIASEFHRQEVALSNQVAQSAQLVQQVGQRVLQALLYDVDAVHSALVTQLDGIGNKIDVVKGRLATVEKGFDDLQTQVDKMLSLLGSIQRRTNRIFRTLQNFPQKVAAILLEGEVKKRLDDYKKLNYAFTLYVENGMRPLYRAEMIQACDLYAKSGDLLYYFTSNAGVEGREAVVNHFRRFEFNRQDYEKFGGQTIIAAYGVQRLSLTCAYLKEGLTREQYIERAGIWDKEIDVSMYLFQMNVEETIPRFFLTQRYTGDCVRV</sequence>
<dbReference type="Proteomes" id="UP001209570">
    <property type="component" value="Unassembled WGS sequence"/>
</dbReference>
<accession>A0AAD5LA40</accession>
<comment type="caution">
    <text evidence="2">The sequence shown here is derived from an EMBL/GenBank/DDBJ whole genome shotgun (WGS) entry which is preliminary data.</text>
</comment>
<feature type="signal peptide" evidence="1">
    <location>
        <begin position="1"/>
        <end position="22"/>
    </location>
</feature>
<name>A0AAD5LA40_PYTIN</name>
<gene>
    <name evidence="2" type="ORF">P43SY_011129</name>
</gene>
<feature type="chain" id="PRO_5042232613" evidence="1">
    <location>
        <begin position="23"/>
        <end position="1107"/>
    </location>
</feature>
<evidence type="ECO:0000313" key="3">
    <source>
        <dbReference type="Proteomes" id="UP001209570"/>
    </source>
</evidence>
<evidence type="ECO:0000313" key="2">
    <source>
        <dbReference type="EMBL" id="KAJ0392061.1"/>
    </source>
</evidence>
<protein>
    <submittedName>
        <fullName evidence="2">Uncharacterized protein</fullName>
    </submittedName>
</protein>
<reference evidence="2" key="1">
    <citation type="submission" date="2021-12" db="EMBL/GenBank/DDBJ databases">
        <title>Prjna785345.</title>
        <authorList>
            <person name="Rujirawat T."/>
            <person name="Krajaejun T."/>
        </authorList>
    </citation>
    <scope>NUCLEOTIDE SEQUENCE</scope>
    <source>
        <strain evidence="2">Pi057C3</strain>
    </source>
</reference>
<evidence type="ECO:0000256" key="1">
    <source>
        <dbReference type="SAM" id="SignalP"/>
    </source>
</evidence>
<keyword evidence="1" id="KW-0732">Signal</keyword>
<dbReference type="EMBL" id="JAKCXM010000734">
    <property type="protein sequence ID" value="KAJ0392061.1"/>
    <property type="molecule type" value="Genomic_DNA"/>
</dbReference>
<organism evidence="2 3">
    <name type="scientific">Pythium insidiosum</name>
    <name type="common">Pythiosis disease agent</name>
    <dbReference type="NCBI Taxonomy" id="114742"/>
    <lineage>
        <taxon>Eukaryota</taxon>
        <taxon>Sar</taxon>
        <taxon>Stramenopiles</taxon>
        <taxon>Oomycota</taxon>
        <taxon>Peronosporomycetes</taxon>
        <taxon>Pythiales</taxon>
        <taxon>Pythiaceae</taxon>
        <taxon>Pythium</taxon>
    </lineage>
</organism>
<dbReference type="AlphaFoldDB" id="A0AAD5LA40"/>
<keyword evidence="3" id="KW-1185">Reference proteome</keyword>
<proteinExistence type="predicted"/>